<feature type="compositionally biased region" description="Low complexity" evidence="1">
    <location>
        <begin position="20"/>
        <end position="49"/>
    </location>
</feature>
<dbReference type="InterPro" id="IPR019554">
    <property type="entry name" value="Soluble_ligand-bd"/>
</dbReference>
<evidence type="ECO:0000256" key="1">
    <source>
        <dbReference type="SAM" id="MobiDB-lite"/>
    </source>
</evidence>
<dbReference type="Proteomes" id="UP001304769">
    <property type="component" value="Unassembled WGS sequence"/>
</dbReference>
<feature type="region of interest" description="Disordered" evidence="1">
    <location>
        <begin position="1"/>
        <end position="80"/>
    </location>
</feature>
<dbReference type="InterPro" id="IPR051675">
    <property type="entry name" value="Endo/Exo/Phosphatase_dom_1"/>
</dbReference>
<reference evidence="4 5" key="1">
    <citation type="submission" date="2023-12" db="EMBL/GenBank/DDBJ databases">
        <title>Sinomonas terricola sp. nov, isolated from litchi orchard soil in Guangdong, PR China.</title>
        <authorList>
            <person name="Jiaxin W."/>
            <person name="Yang Z."/>
            <person name="Honghui Z."/>
        </authorList>
    </citation>
    <scope>NUCLEOTIDE SEQUENCE [LARGE SCALE GENOMIC DNA]</scope>
    <source>
        <strain evidence="4 5">JGH33</strain>
    </source>
</reference>
<dbReference type="InterPro" id="IPR003583">
    <property type="entry name" value="Hlx-hairpin-Hlx_DNA-bd_motif"/>
</dbReference>
<protein>
    <submittedName>
        <fullName evidence="4">Helix-hairpin-helix domain-containing protein</fullName>
    </submittedName>
</protein>
<evidence type="ECO:0000259" key="3">
    <source>
        <dbReference type="SMART" id="SM00278"/>
    </source>
</evidence>
<dbReference type="Gene3D" id="3.10.560.10">
    <property type="entry name" value="Outer membrane lipoprotein wza domain like"/>
    <property type="match status" value="1"/>
</dbReference>
<evidence type="ECO:0000256" key="2">
    <source>
        <dbReference type="SAM" id="Phobius"/>
    </source>
</evidence>
<keyword evidence="2" id="KW-0472">Membrane</keyword>
<evidence type="ECO:0000313" key="5">
    <source>
        <dbReference type="Proteomes" id="UP001304769"/>
    </source>
</evidence>
<feature type="compositionally biased region" description="Acidic residues" evidence="1">
    <location>
        <begin position="51"/>
        <end position="68"/>
    </location>
</feature>
<proteinExistence type="predicted"/>
<accession>A0ABU5T8C0</accession>
<evidence type="ECO:0000313" key="4">
    <source>
        <dbReference type="EMBL" id="MEA5455331.1"/>
    </source>
</evidence>
<dbReference type="Pfam" id="PF12836">
    <property type="entry name" value="HHH_3"/>
    <property type="match status" value="1"/>
</dbReference>
<comment type="caution">
    <text evidence="4">The sequence shown here is derived from an EMBL/GenBank/DDBJ whole genome shotgun (WGS) entry which is preliminary data.</text>
</comment>
<feature type="transmembrane region" description="Helical" evidence="2">
    <location>
        <begin position="85"/>
        <end position="104"/>
    </location>
</feature>
<dbReference type="Pfam" id="PF10531">
    <property type="entry name" value="SLBB"/>
    <property type="match status" value="1"/>
</dbReference>
<sequence>MGPGRRSERISPRHRWDQFAAPDEPSAAALLELARADAPAGANAPTGEDGPAGEDEAEGHESGADDGDAQPVQGAPSTRRWAPSWAVAVVVVAALGVCAGLWWWSTLADSRTARPVDSPDALRSTTTRPPAEPGASASSNATASSGASAPTDDGAGQIVVHVAGAVGRPGIVRLPRGSRVHEAIAAAGGPAEGADQNRLNLAAAIEDGSRIVVPRAGEPSEPEDAGGSGPARGTPSAAAGTSKGGTVNLNSATVEDLTTLPRVGPVLAQRIVQYRTQHGRFSSVDGLDAVPGIGPAMLESLRPHLSV</sequence>
<feature type="region of interest" description="Disordered" evidence="1">
    <location>
        <begin position="112"/>
        <end position="154"/>
    </location>
</feature>
<organism evidence="4 5">
    <name type="scientific">Sinomonas terricola</name>
    <dbReference type="NCBI Taxonomy" id="3110330"/>
    <lineage>
        <taxon>Bacteria</taxon>
        <taxon>Bacillati</taxon>
        <taxon>Actinomycetota</taxon>
        <taxon>Actinomycetes</taxon>
        <taxon>Micrococcales</taxon>
        <taxon>Micrococcaceae</taxon>
        <taxon>Sinomonas</taxon>
    </lineage>
</organism>
<dbReference type="PANTHER" id="PTHR21180:SF32">
    <property type="entry name" value="ENDONUCLEASE_EXONUCLEASE_PHOSPHATASE FAMILY DOMAIN-CONTAINING PROTEIN 1"/>
    <property type="match status" value="1"/>
</dbReference>
<keyword evidence="2" id="KW-1133">Transmembrane helix</keyword>
<dbReference type="SUPFAM" id="SSF47781">
    <property type="entry name" value="RuvA domain 2-like"/>
    <property type="match status" value="1"/>
</dbReference>
<dbReference type="EMBL" id="JAYGGQ010000008">
    <property type="protein sequence ID" value="MEA5455331.1"/>
    <property type="molecule type" value="Genomic_DNA"/>
</dbReference>
<keyword evidence="2" id="KW-0812">Transmembrane</keyword>
<feature type="compositionally biased region" description="Basic and acidic residues" evidence="1">
    <location>
        <begin position="1"/>
        <end position="17"/>
    </location>
</feature>
<dbReference type="Gene3D" id="1.10.150.320">
    <property type="entry name" value="Photosystem II 12 kDa extrinsic protein"/>
    <property type="match status" value="1"/>
</dbReference>
<gene>
    <name evidence="4" type="ORF">SPF06_11425</name>
</gene>
<dbReference type="SMART" id="SM00278">
    <property type="entry name" value="HhH1"/>
    <property type="match status" value="2"/>
</dbReference>
<keyword evidence="5" id="KW-1185">Reference proteome</keyword>
<name>A0ABU5T8C0_9MICC</name>
<dbReference type="InterPro" id="IPR010994">
    <property type="entry name" value="RuvA_2-like"/>
</dbReference>
<dbReference type="PANTHER" id="PTHR21180">
    <property type="entry name" value="ENDONUCLEASE/EXONUCLEASE/PHOSPHATASE FAMILY DOMAIN-CONTAINING PROTEIN 1"/>
    <property type="match status" value="1"/>
</dbReference>
<feature type="compositionally biased region" description="Low complexity" evidence="1">
    <location>
        <begin position="133"/>
        <end position="154"/>
    </location>
</feature>
<feature type="region of interest" description="Disordered" evidence="1">
    <location>
        <begin position="212"/>
        <end position="247"/>
    </location>
</feature>
<dbReference type="RefSeq" id="WP_323279191.1">
    <property type="nucleotide sequence ID" value="NZ_JAYGGQ010000008.1"/>
</dbReference>
<feature type="domain" description="Helix-hairpin-helix DNA-binding motif class 1" evidence="3">
    <location>
        <begin position="285"/>
        <end position="304"/>
    </location>
</feature>
<feature type="domain" description="Helix-hairpin-helix DNA-binding motif class 1" evidence="3">
    <location>
        <begin position="255"/>
        <end position="274"/>
    </location>
</feature>